<evidence type="ECO:0000313" key="2">
    <source>
        <dbReference type="EMBL" id="GHH40744.1"/>
    </source>
</evidence>
<accession>A0ABQ3MK76</accession>
<name>A0ABQ3MK76_9PSEU</name>
<dbReference type="Proteomes" id="UP000605568">
    <property type="component" value="Unassembled WGS sequence"/>
</dbReference>
<evidence type="ECO:0000256" key="1">
    <source>
        <dbReference type="SAM" id="MobiDB-lite"/>
    </source>
</evidence>
<sequence length="83" mass="8702">MRAAVLATPGQPARRGRVMSPAVATPLLCAGLSAAAGRAPRLPVRKPGRLPATQHEPGVRHAADELGRYPRESRPVSHHSGAE</sequence>
<evidence type="ECO:0000313" key="3">
    <source>
        <dbReference type="Proteomes" id="UP000605568"/>
    </source>
</evidence>
<organism evidence="2 3">
    <name type="scientific">Lentzea cavernae</name>
    <dbReference type="NCBI Taxonomy" id="2020703"/>
    <lineage>
        <taxon>Bacteria</taxon>
        <taxon>Bacillati</taxon>
        <taxon>Actinomycetota</taxon>
        <taxon>Actinomycetes</taxon>
        <taxon>Pseudonocardiales</taxon>
        <taxon>Pseudonocardiaceae</taxon>
        <taxon>Lentzea</taxon>
    </lineage>
</organism>
<keyword evidence="3" id="KW-1185">Reference proteome</keyword>
<protein>
    <recommendedName>
        <fullName evidence="4">Secreted protein</fullName>
    </recommendedName>
</protein>
<dbReference type="EMBL" id="BNAR01000004">
    <property type="protein sequence ID" value="GHH40744.1"/>
    <property type="molecule type" value="Genomic_DNA"/>
</dbReference>
<comment type="caution">
    <text evidence="2">The sequence shown here is derived from an EMBL/GenBank/DDBJ whole genome shotgun (WGS) entry which is preliminary data.</text>
</comment>
<reference evidence="3" key="1">
    <citation type="journal article" date="2019" name="Int. J. Syst. Evol. Microbiol.">
        <title>The Global Catalogue of Microorganisms (GCM) 10K type strain sequencing project: providing services to taxonomists for standard genome sequencing and annotation.</title>
        <authorList>
            <consortium name="The Broad Institute Genomics Platform"/>
            <consortium name="The Broad Institute Genome Sequencing Center for Infectious Disease"/>
            <person name="Wu L."/>
            <person name="Ma J."/>
        </authorList>
    </citation>
    <scope>NUCLEOTIDE SEQUENCE [LARGE SCALE GENOMIC DNA]</scope>
    <source>
        <strain evidence="3">CGMCC 4.7367</strain>
    </source>
</reference>
<feature type="region of interest" description="Disordered" evidence="1">
    <location>
        <begin position="42"/>
        <end position="83"/>
    </location>
</feature>
<evidence type="ECO:0008006" key="4">
    <source>
        <dbReference type="Google" id="ProtNLM"/>
    </source>
</evidence>
<proteinExistence type="predicted"/>
<feature type="compositionally biased region" description="Basic and acidic residues" evidence="1">
    <location>
        <begin position="57"/>
        <end position="83"/>
    </location>
</feature>
<gene>
    <name evidence="2" type="ORF">GCM10017774_34630</name>
</gene>